<dbReference type="OrthoDB" id="97095at2759"/>
<dbReference type="AlphaFoldDB" id="A0A9K3CQ40"/>
<accession>A0A9K3CQ40</accession>
<keyword evidence="3" id="KW-1185">Reference proteome</keyword>
<evidence type="ECO:0000256" key="1">
    <source>
        <dbReference type="SAM" id="MobiDB-lite"/>
    </source>
</evidence>
<feature type="compositionally biased region" description="Basic and acidic residues" evidence="1">
    <location>
        <begin position="8"/>
        <end position="27"/>
    </location>
</feature>
<dbReference type="Proteomes" id="UP000265618">
    <property type="component" value="Unassembled WGS sequence"/>
</dbReference>
<evidence type="ECO:0000313" key="3">
    <source>
        <dbReference type="Proteomes" id="UP000265618"/>
    </source>
</evidence>
<protein>
    <submittedName>
        <fullName evidence="2">Uncharacterized protein</fullName>
    </submittedName>
</protein>
<proteinExistence type="predicted"/>
<gene>
    <name evidence="2" type="ORF">KIPB_001064</name>
</gene>
<feature type="compositionally biased region" description="Basic residues" evidence="1">
    <location>
        <begin position="334"/>
        <end position="344"/>
    </location>
</feature>
<dbReference type="EMBL" id="BDIP01000139">
    <property type="protein sequence ID" value="GIQ80290.1"/>
    <property type="molecule type" value="Genomic_DNA"/>
</dbReference>
<evidence type="ECO:0000313" key="2">
    <source>
        <dbReference type="EMBL" id="GIQ80290.1"/>
    </source>
</evidence>
<feature type="region of interest" description="Disordered" evidence="1">
    <location>
        <begin position="1"/>
        <end position="27"/>
    </location>
</feature>
<organism evidence="2 3">
    <name type="scientific">Kipferlia bialata</name>
    <dbReference type="NCBI Taxonomy" id="797122"/>
    <lineage>
        <taxon>Eukaryota</taxon>
        <taxon>Metamonada</taxon>
        <taxon>Carpediemonas-like organisms</taxon>
        <taxon>Kipferlia</taxon>
    </lineage>
</organism>
<name>A0A9K3CQ40_9EUKA</name>
<comment type="caution">
    <text evidence="2">The sequence shown here is derived from an EMBL/GenBank/DDBJ whole genome shotgun (WGS) entry which is preliminary data.</text>
</comment>
<feature type="region of interest" description="Disordered" evidence="1">
    <location>
        <begin position="331"/>
        <end position="353"/>
    </location>
</feature>
<sequence>MGSSTAEKLQERQEEEARQKVPKDQRVSVKDMRCSNDMFLVMRMMQGNPLPPFPDFVQETLKHGYPKGLPRHQVKEHLEVAYENLRCLPDKMETSRRDPSWKVVPHELRKRLHGTWSESWYVGARVGSVCHLRKPPNKGYSNTVRHNFSNQTYTPTPMYSGTTHVAVGFVDLGTLLCADIQSGGRGEREGGEGATPQPLSFVGYELCAFAVAKTMVVWHMLCEGEASHYERAVLQVWYSSTWDLSTEALFRDAASSLLSTASSLPPPVSSILSHWADPSLSPSVPLSRARGEWLSLQSPTSSFLAGSLVRRKDRVAVGTYNLTGDFARADASAKKARGRRRAPKPRPTGSLSMFSCPDGIAPSAGLASVFSVVPFRECLQCARNMSGSATVLDGVREWLGVRLRALRERGRAGSVSVSLRLGDVTDYAVTREVSVLSPRTMSWSNVLDYVPNKVLHGLARRCGGVTCTHSGYTMNWGSVTKGASLMDYPDTKGRCQILDLALDTAKRVNKAEGLDPILRSPLPEHPFNISDLFLQYMLYPQWLGAWARAGGLEVVSGKGGERGVEGWVLGTKGDSSPLSATGDAAVYLTWGYGRVPPALPDATPHPIYGAMRQGWNRLWKLSPKGAVGGSDM</sequence>
<reference evidence="2 3" key="1">
    <citation type="journal article" date="2018" name="PLoS ONE">
        <title>The draft genome of Kipferlia bialata reveals reductive genome evolution in fornicate parasites.</title>
        <authorList>
            <person name="Tanifuji G."/>
            <person name="Takabayashi S."/>
            <person name="Kume K."/>
            <person name="Takagi M."/>
            <person name="Nakayama T."/>
            <person name="Kamikawa R."/>
            <person name="Inagaki Y."/>
            <person name="Hashimoto T."/>
        </authorList>
    </citation>
    <scope>NUCLEOTIDE SEQUENCE [LARGE SCALE GENOMIC DNA]</scope>
    <source>
        <strain evidence="2">NY0173</strain>
    </source>
</reference>